<dbReference type="SUPFAM" id="SSF51197">
    <property type="entry name" value="Clavaminate synthase-like"/>
    <property type="match status" value="1"/>
</dbReference>
<dbReference type="OrthoDB" id="445007at2759"/>
<evidence type="ECO:0000256" key="3">
    <source>
        <dbReference type="ARBA" id="ARBA00023004"/>
    </source>
</evidence>
<dbReference type="AlphaFoldDB" id="A0A2T7NM08"/>
<protein>
    <recommendedName>
        <fullName evidence="8">Fe2OG dioxygenase domain-containing protein</fullName>
    </recommendedName>
</protein>
<dbReference type="STRING" id="400727.A0A2T7NM08"/>
<dbReference type="PANTHER" id="PTHR20883">
    <property type="entry name" value="PHYTANOYL-COA DIOXYGENASE DOMAIN CONTAINING 1"/>
    <property type="match status" value="1"/>
</dbReference>
<dbReference type="Proteomes" id="UP000245119">
    <property type="component" value="Linkage Group LG11"/>
</dbReference>
<evidence type="ECO:0000313" key="7">
    <source>
        <dbReference type="Proteomes" id="UP000245119"/>
    </source>
</evidence>
<evidence type="ECO:0000256" key="2">
    <source>
        <dbReference type="ARBA" id="ARBA00022723"/>
    </source>
</evidence>
<comment type="similarity">
    <text evidence="4">Belongs to the PhyH family. PHYHD1 subfamily.</text>
</comment>
<comment type="cofactor">
    <cofactor evidence="1">
        <name>Fe cation</name>
        <dbReference type="ChEBI" id="CHEBI:24875"/>
    </cofactor>
</comment>
<dbReference type="Pfam" id="PF05721">
    <property type="entry name" value="PhyH"/>
    <property type="match status" value="1"/>
</dbReference>
<dbReference type="InterPro" id="IPR008775">
    <property type="entry name" value="Phytyl_CoA_dOase-like"/>
</dbReference>
<reference evidence="6 7" key="1">
    <citation type="submission" date="2018-04" db="EMBL/GenBank/DDBJ databases">
        <title>The genome of golden apple snail Pomacea canaliculata provides insight into stress tolerance and invasive adaptation.</title>
        <authorList>
            <person name="Liu C."/>
            <person name="Liu B."/>
            <person name="Ren Y."/>
            <person name="Zhang Y."/>
            <person name="Wang H."/>
            <person name="Li S."/>
            <person name="Jiang F."/>
            <person name="Yin L."/>
            <person name="Zhang G."/>
            <person name="Qian W."/>
            <person name="Fan W."/>
        </authorList>
    </citation>
    <scope>NUCLEOTIDE SEQUENCE [LARGE SCALE GENOMIC DNA]</scope>
    <source>
        <strain evidence="6">SZHN2017</strain>
        <tissue evidence="6">Muscle</tissue>
    </source>
</reference>
<gene>
    <name evidence="6" type="ORF">C0Q70_18009</name>
</gene>
<evidence type="ECO:0000256" key="1">
    <source>
        <dbReference type="ARBA" id="ARBA00001962"/>
    </source>
</evidence>
<keyword evidence="3" id="KW-0408">Iron</keyword>
<feature type="region of interest" description="Disordered" evidence="5">
    <location>
        <begin position="1"/>
        <end position="20"/>
    </location>
</feature>
<evidence type="ECO:0000313" key="6">
    <source>
        <dbReference type="EMBL" id="PVD22203.1"/>
    </source>
</evidence>
<dbReference type="EMBL" id="PZQS01000011">
    <property type="protein sequence ID" value="PVD22203.1"/>
    <property type="molecule type" value="Genomic_DNA"/>
</dbReference>
<evidence type="ECO:0000256" key="4">
    <source>
        <dbReference type="ARBA" id="ARBA00038356"/>
    </source>
</evidence>
<name>A0A2T7NM08_POMCA</name>
<proteinExistence type="inferred from homology"/>
<evidence type="ECO:0000256" key="5">
    <source>
        <dbReference type="SAM" id="MobiDB-lite"/>
    </source>
</evidence>
<organism evidence="6 7">
    <name type="scientific">Pomacea canaliculata</name>
    <name type="common">Golden apple snail</name>
    <dbReference type="NCBI Taxonomy" id="400727"/>
    <lineage>
        <taxon>Eukaryota</taxon>
        <taxon>Metazoa</taxon>
        <taxon>Spiralia</taxon>
        <taxon>Lophotrochozoa</taxon>
        <taxon>Mollusca</taxon>
        <taxon>Gastropoda</taxon>
        <taxon>Caenogastropoda</taxon>
        <taxon>Architaenioglossa</taxon>
        <taxon>Ampullarioidea</taxon>
        <taxon>Ampullariidae</taxon>
        <taxon>Pomacea</taxon>
    </lineage>
</organism>
<evidence type="ECO:0008006" key="8">
    <source>
        <dbReference type="Google" id="ProtNLM"/>
    </source>
</evidence>
<accession>A0A2T7NM08</accession>
<keyword evidence="2" id="KW-0479">Metal-binding</keyword>
<comment type="caution">
    <text evidence="6">The sequence shown here is derived from an EMBL/GenBank/DDBJ whole genome shotgun (WGS) entry which is preliminary data.</text>
</comment>
<dbReference type="GO" id="GO:0046872">
    <property type="term" value="F:metal ion binding"/>
    <property type="evidence" value="ECO:0007669"/>
    <property type="project" value="UniProtKB-KW"/>
</dbReference>
<dbReference type="Gene3D" id="2.60.120.620">
    <property type="entry name" value="q2cbj1_9rhob like domain"/>
    <property type="match status" value="1"/>
</dbReference>
<dbReference type="PANTHER" id="PTHR20883:SF15">
    <property type="entry name" value="PHYTANOYL-COA DIOXYGENASE DOMAIN-CONTAINING PROTEIN 1"/>
    <property type="match status" value="1"/>
</dbReference>
<sequence length="330" mass="37147">MVASAWCNSESDRWPSSIPSKKLAKQGTAQDLGGRDCGRVAGAGRLEHLRAGFEFRQLYNIARNKTKSHNVDYFNSAPLGFLSKLAMPAMLQPDFWLSFNDEYFMNSGDKIRFFFEDGALDKDGNILVDKHQAVNKVGHALHCLSPHFNQVSFSEKMQRLAKAIHLRDPVICQSMYIFKQPRIGGKVIAHQDSSFLYTNPTRLVGVWIALEDATIENGCLWFIPGSHKDGVHGNYRMVRKENPQPGSSSTEFIGTPPEYDSSTFVAGAVKKGTAVLIHGEVVHKSEHNHSTKSREAYTFHMFDQAQSTYDERNWLQPTAANTFKRLYPES</sequence>
<keyword evidence="7" id="KW-1185">Reference proteome</keyword>